<dbReference type="VEuPathDB" id="MicrosporidiaDB:EDEG_00487"/>
<evidence type="ECO:0000313" key="2">
    <source>
        <dbReference type="EMBL" id="EJW01327.1"/>
    </source>
</evidence>
<name>J9DIW8_EDHAE</name>
<feature type="compositionally biased region" description="Polar residues" evidence="1">
    <location>
        <begin position="395"/>
        <end position="405"/>
    </location>
</feature>
<evidence type="ECO:0000313" key="3">
    <source>
        <dbReference type="Proteomes" id="UP000003163"/>
    </source>
</evidence>
<comment type="caution">
    <text evidence="2">The sequence shown here is derived from an EMBL/GenBank/DDBJ whole genome shotgun (WGS) entry which is preliminary data.</text>
</comment>
<reference evidence="2 3" key="1">
    <citation type="submission" date="2011-08" db="EMBL/GenBank/DDBJ databases">
        <authorList>
            <person name="Liu Z.J."/>
            <person name="Shi F.L."/>
            <person name="Lu J.Q."/>
            <person name="Li M."/>
            <person name="Wang Z.L."/>
        </authorList>
    </citation>
    <scope>NUCLEOTIDE SEQUENCE [LARGE SCALE GENOMIC DNA]</scope>
    <source>
        <strain evidence="2 3">USNM 41457</strain>
    </source>
</reference>
<reference evidence="3" key="2">
    <citation type="submission" date="2015-07" db="EMBL/GenBank/DDBJ databases">
        <title>Contrasting host-pathogen interactions and genome evolution in two generalist and specialist microsporidian pathogens of mosquitoes.</title>
        <authorList>
            <consortium name="The Broad Institute Genomics Platform"/>
            <consortium name="The Broad Institute Genome Sequencing Center for Infectious Disease"/>
            <person name="Cuomo C.A."/>
            <person name="Sanscrainte N.D."/>
            <person name="Goldberg J.M."/>
            <person name="Heiman D."/>
            <person name="Young S."/>
            <person name="Zeng Q."/>
            <person name="Becnel J.J."/>
            <person name="Birren B.W."/>
        </authorList>
    </citation>
    <scope>NUCLEOTIDE SEQUENCE [LARGE SCALE GENOMIC DNA]</scope>
    <source>
        <strain evidence="3">USNM 41457</strain>
    </source>
</reference>
<dbReference type="EMBL" id="AFBI03000005">
    <property type="protein sequence ID" value="EJW01327.1"/>
    <property type="molecule type" value="Genomic_DNA"/>
</dbReference>
<accession>J9DIW8</accession>
<dbReference type="InParanoid" id="J9DIW8"/>
<dbReference type="HOGENOM" id="CLU_660618_0_0_1"/>
<dbReference type="AlphaFoldDB" id="J9DIW8"/>
<protein>
    <submittedName>
        <fullName evidence="2">Uncharacterized protein</fullName>
    </submittedName>
</protein>
<evidence type="ECO:0000256" key="1">
    <source>
        <dbReference type="SAM" id="MobiDB-lite"/>
    </source>
</evidence>
<proteinExistence type="predicted"/>
<organism evidence="2 3">
    <name type="scientific">Edhazardia aedis (strain USNM 41457)</name>
    <name type="common">Microsporidian parasite</name>
    <dbReference type="NCBI Taxonomy" id="1003232"/>
    <lineage>
        <taxon>Eukaryota</taxon>
        <taxon>Fungi</taxon>
        <taxon>Fungi incertae sedis</taxon>
        <taxon>Microsporidia</taxon>
        <taxon>Edhazardia</taxon>
    </lineage>
</organism>
<feature type="region of interest" description="Disordered" evidence="1">
    <location>
        <begin position="395"/>
        <end position="416"/>
    </location>
</feature>
<feature type="compositionally biased region" description="Basic residues" evidence="1">
    <location>
        <begin position="406"/>
        <end position="416"/>
    </location>
</feature>
<sequence>MLNLRNPFFLMVNISKNSRKNNTTYLTCFSGNATYNFNSTVPFEFPLKQKPKMTIFYDQSIPDQTGALRMCENFYNDSTFIAVSNKKRIKVFGDISYDFYIKQHPLKMKFIRDQIFIRSSDYLYSATQNYLQDLKIDIIDFDTISATNELVFLEKSKVRIFNGNLFEFNIDNPQKVISLEHPRELAVFSNNEGFFIDLRQKKYVKSFFSTSKLIVDVQNNCDNMVIRTKTDLSVVKSLKFDDVCISACSNEFPYMKATKNEIILYSSDTFMFLNIENLFENIIVPYDVNSFWGFDANDDNYYFFMRRGVLKLNKRGDKDFIYSILDPCPEEVMHTKIFDKKMSNPNNFNKTLENYEFIDENKTIESELYNQITRDQSMKNYCNIVSSIDCSNSTRTGTSTNLKQASNKRRNREKGF</sequence>
<gene>
    <name evidence="2" type="ORF">EDEG_00487</name>
</gene>
<keyword evidence="3" id="KW-1185">Reference proteome</keyword>
<dbReference type="Proteomes" id="UP000003163">
    <property type="component" value="Unassembled WGS sequence"/>
</dbReference>